<evidence type="ECO:0000313" key="3">
    <source>
        <dbReference type="EMBL" id="GAA1854745.1"/>
    </source>
</evidence>
<dbReference type="PANTHER" id="PTHR33215">
    <property type="entry name" value="PROTEIN DISTAL ANTENNA"/>
    <property type="match status" value="1"/>
</dbReference>
<keyword evidence="1" id="KW-0175">Coiled coil</keyword>
<evidence type="ECO:0000256" key="2">
    <source>
        <dbReference type="SAM" id="MobiDB-lite"/>
    </source>
</evidence>
<proteinExistence type="predicted"/>
<dbReference type="InterPro" id="IPR051839">
    <property type="entry name" value="RD_transcriptional_regulator"/>
</dbReference>
<dbReference type="EMBL" id="BAAANL010000002">
    <property type="protein sequence ID" value="GAA1854745.1"/>
    <property type="molecule type" value="Genomic_DNA"/>
</dbReference>
<evidence type="ECO:0000313" key="4">
    <source>
        <dbReference type="Proteomes" id="UP001501094"/>
    </source>
</evidence>
<dbReference type="InterPro" id="IPR009057">
    <property type="entry name" value="Homeodomain-like_sf"/>
</dbReference>
<dbReference type="PANTHER" id="PTHR33215:SF13">
    <property type="entry name" value="PROTEIN DISTAL ANTENNA"/>
    <property type="match status" value="1"/>
</dbReference>
<comment type="caution">
    <text evidence="3">The sequence shown here is derived from an EMBL/GenBank/DDBJ whole genome shotgun (WGS) entry which is preliminary data.</text>
</comment>
<dbReference type="Gene3D" id="1.10.10.60">
    <property type="entry name" value="Homeodomain-like"/>
    <property type="match status" value="1"/>
</dbReference>
<dbReference type="SUPFAM" id="SSF46689">
    <property type="entry name" value="Homeodomain-like"/>
    <property type="match status" value="1"/>
</dbReference>
<gene>
    <name evidence="3" type="ORF">GCM10009751_09360</name>
</gene>
<reference evidence="3 4" key="1">
    <citation type="journal article" date="2019" name="Int. J. Syst. Evol. Microbiol.">
        <title>The Global Catalogue of Microorganisms (GCM) 10K type strain sequencing project: providing services to taxonomists for standard genome sequencing and annotation.</title>
        <authorList>
            <consortium name="The Broad Institute Genomics Platform"/>
            <consortium name="The Broad Institute Genome Sequencing Center for Infectious Disease"/>
            <person name="Wu L."/>
            <person name="Ma J."/>
        </authorList>
    </citation>
    <scope>NUCLEOTIDE SEQUENCE [LARGE SCALE GENOMIC DNA]</scope>
    <source>
        <strain evidence="3 4">JCM 14326</strain>
    </source>
</reference>
<feature type="region of interest" description="Disordered" evidence="2">
    <location>
        <begin position="48"/>
        <end position="78"/>
    </location>
</feature>
<organism evidence="3 4">
    <name type="scientific">Myceligenerans crystallogenes</name>
    <dbReference type="NCBI Taxonomy" id="316335"/>
    <lineage>
        <taxon>Bacteria</taxon>
        <taxon>Bacillati</taxon>
        <taxon>Actinomycetota</taxon>
        <taxon>Actinomycetes</taxon>
        <taxon>Micrococcales</taxon>
        <taxon>Promicromonosporaceae</taxon>
        <taxon>Myceligenerans</taxon>
    </lineage>
</organism>
<sequence>MVRKFYPEEFKADAVGLYSSTPGATIKQIAADLGVHDATLSSWLRAAGVSTSPRAARRAETDGGGGGSAGSRETPVQELERLRAENERLRADKSLLETEREILRKAAKYFAGETTW</sequence>
<protein>
    <submittedName>
        <fullName evidence="3">Transposase</fullName>
    </submittedName>
</protein>
<evidence type="ECO:0000256" key="1">
    <source>
        <dbReference type="SAM" id="Coils"/>
    </source>
</evidence>
<dbReference type="Pfam" id="PF01527">
    <property type="entry name" value="HTH_Tnp_1"/>
    <property type="match status" value="1"/>
</dbReference>
<name>A0ABN2NAJ0_9MICO</name>
<accession>A0ABN2NAJ0</accession>
<feature type="coiled-coil region" evidence="1">
    <location>
        <begin position="79"/>
        <end position="106"/>
    </location>
</feature>
<keyword evidence="4" id="KW-1185">Reference proteome</keyword>
<dbReference type="Proteomes" id="UP001501094">
    <property type="component" value="Unassembled WGS sequence"/>
</dbReference>
<dbReference type="InterPro" id="IPR002514">
    <property type="entry name" value="Transposase_8"/>
</dbReference>